<organism evidence="1">
    <name type="scientific">bioreactor metagenome</name>
    <dbReference type="NCBI Taxonomy" id="1076179"/>
    <lineage>
        <taxon>unclassified sequences</taxon>
        <taxon>metagenomes</taxon>
        <taxon>ecological metagenomes</taxon>
    </lineage>
</organism>
<dbReference type="AlphaFoldDB" id="A0A645C2A6"/>
<accession>A0A645C2A6</accession>
<sequence>MKKRIFAILLAALMVCAMFASCTPKDTDAKEINVNFKFTDVNGEVLFDGPVKVVSKAPTLIEVVKTAFESLEEPITLAYDESTGEITKVGTYEIDATHFVGFVKNNEEVKTGTITTAVADKDVIVGTIEAIASTVTAATSTAEATATADNG</sequence>
<name>A0A645C2A6_9ZZZZ</name>
<dbReference type="EMBL" id="VSSQ01023888">
    <property type="protein sequence ID" value="MPM71081.1"/>
    <property type="molecule type" value="Genomic_DNA"/>
</dbReference>
<gene>
    <name evidence="1" type="ORF">SDC9_118044</name>
</gene>
<comment type="caution">
    <text evidence="1">The sequence shown here is derived from an EMBL/GenBank/DDBJ whole genome shotgun (WGS) entry which is preliminary data.</text>
</comment>
<proteinExistence type="predicted"/>
<protein>
    <submittedName>
        <fullName evidence="1">Uncharacterized protein</fullName>
    </submittedName>
</protein>
<reference evidence="1" key="1">
    <citation type="submission" date="2019-08" db="EMBL/GenBank/DDBJ databases">
        <authorList>
            <person name="Kucharzyk K."/>
            <person name="Murdoch R.W."/>
            <person name="Higgins S."/>
            <person name="Loffler F."/>
        </authorList>
    </citation>
    <scope>NUCLEOTIDE SEQUENCE</scope>
</reference>
<dbReference type="PROSITE" id="PS51257">
    <property type="entry name" value="PROKAR_LIPOPROTEIN"/>
    <property type="match status" value="1"/>
</dbReference>
<evidence type="ECO:0000313" key="1">
    <source>
        <dbReference type="EMBL" id="MPM71081.1"/>
    </source>
</evidence>